<name>A0A9P0M2Y7_ACAOB</name>
<comment type="caution">
    <text evidence="1">The sequence shown here is derived from an EMBL/GenBank/DDBJ whole genome shotgun (WGS) entry which is preliminary data.</text>
</comment>
<keyword evidence="2" id="KW-1185">Reference proteome</keyword>
<accession>A0A9P0M2Y7</accession>
<proteinExistence type="predicted"/>
<dbReference type="Proteomes" id="UP001152888">
    <property type="component" value="Unassembled WGS sequence"/>
</dbReference>
<dbReference type="EMBL" id="CAKOFQ010007590">
    <property type="protein sequence ID" value="CAH2004433.1"/>
    <property type="molecule type" value="Genomic_DNA"/>
</dbReference>
<dbReference type="AlphaFoldDB" id="A0A9P0M2Y7"/>
<gene>
    <name evidence="1" type="ORF">ACAOBT_LOCUS27998</name>
</gene>
<evidence type="ECO:0000313" key="1">
    <source>
        <dbReference type="EMBL" id="CAH2004433.1"/>
    </source>
</evidence>
<organism evidence="1 2">
    <name type="scientific">Acanthoscelides obtectus</name>
    <name type="common">Bean weevil</name>
    <name type="synonym">Bruchus obtectus</name>
    <dbReference type="NCBI Taxonomy" id="200917"/>
    <lineage>
        <taxon>Eukaryota</taxon>
        <taxon>Metazoa</taxon>
        <taxon>Ecdysozoa</taxon>
        <taxon>Arthropoda</taxon>
        <taxon>Hexapoda</taxon>
        <taxon>Insecta</taxon>
        <taxon>Pterygota</taxon>
        <taxon>Neoptera</taxon>
        <taxon>Endopterygota</taxon>
        <taxon>Coleoptera</taxon>
        <taxon>Polyphaga</taxon>
        <taxon>Cucujiformia</taxon>
        <taxon>Chrysomeloidea</taxon>
        <taxon>Chrysomelidae</taxon>
        <taxon>Bruchinae</taxon>
        <taxon>Bruchini</taxon>
        <taxon>Acanthoscelides</taxon>
    </lineage>
</organism>
<evidence type="ECO:0000313" key="2">
    <source>
        <dbReference type="Proteomes" id="UP001152888"/>
    </source>
</evidence>
<reference evidence="1" key="1">
    <citation type="submission" date="2022-03" db="EMBL/GenBank/DDBJ databases">
        <authorList>
            <person name="Sayadi A."/>
        </authorList>
    </citation>
    <scope>NUCLEOTIDE SEQUENCE</scope>
</reference>
<sequence>MYLGICIRFRTSLKCSSSLLQNSSLAELWRNSYKRPETSCGIPFAISCFSSNSSSLLVCTHLSTVKLEHTF</sequence>
<protein>
    <submittedName>
        <fullName evidence="1">Uncharacterized protein</fullName>
    </submittedName>
</protein>